<feature type="chain" id="PRO_5046584296" evidence="1">
    <location>
        <begin position="21"/>
        <end position="272"/>
    </location>
</feature>
<protein>
    <submittedName>
        <fullName evidence="2">DUF4249 domain-containing protein</fullName>
    </submittedName>
</protein>
<reference evidence="2 3" key="1">
    <citation type="submission" date="2020-12" db="EMBL/GenBank/DDBJ databases">
        <title>Bacterial novel species Adhaeribacter sp. BT258 isolated from soil.</title>
        <authorList>
            <person name="Jung H.-Y."/>
        </authorList>
    </citation>
    <scope>NUCLEOTIDE SEQUENCE [LARGE SCALE GENOMIC DNA]</scope>
    <source>
        <strain evidence="2 3">BT258</strain>
    </source>
</reference>
<dbReference type="InterPro" id="IPR025345">
    <property type="entry name" value="DUF4249"/>
</dbReference>
<organism evidence="2 3">
    <name type="scientific">Adhaeribacter terrigena</name>
    <dbReference type="NCBI Taxonomy" id="2793070"/>
    <lineage>
        <taxon>Bacteria</taxon>
        <taxon>Pseudomonadati</taxon>
        <taxon>Bacteroidota</taxon>
        <taxon>Cytophagia</taxon>
        <taxon>Cytophagales</taxon>
        <taxon>Hymenobacteraceae</taxon>
        <taxon>Adhaeribacter</taxon>
    </lineage>
</organism>
<sequence>MLRLNRLFTLILIAFSSAFSGCDMDKEIDLNLPEFESQITVECYLEPGKPYRATITESTSYFGRPEPILVPDATVIITHNGKADTLLFKPGYDSDVRKIYTHFSETVVTGNPGDAYSLEVFDSRGRRVTGFTRFMPTVPLDSVEWSMNDERSISLLAKFTDNGSQEDFYRFTVHQDSLSDQKRTHDFYSNDRLYNGQKYAFGTSYRFSPDDTVFVTLYHLEPQYYVFLNTMDDAQDANGNPFAQPIALKSTVQGGIGVFATLSFDRKRVILK</sequence>
<proteinExistence type="predicted"/>
<dbReference type="PROSITE" id="PS51257">
    <property type="entry name" value="PROKAR_LIPOPROTEIN"/>
    <property type="match status" value="1"/>
</dbReference>
<gene>
    <name evidence="2" type="ORF">I5M27_13350</name>
</gene>
<feature type="signal peptide" evidence="1">
    <location>
        <begin position="1"/>
        <end position="20"/>
    </location>
</feature>
<evidence type="ECO:0000256" key="1">
    <source>
        <dbReference type="SAM" id="SignalP"/>
    </source>
</evidence>
<accession>A0ABS1C3J1</accession>
<dbReference type="RefSeq" id="WP_200506816.1">
    <property type="nucleotide sequence ID" value="NZ_JAEHFX010000007.1"/>
</dbReference>
<dbReference type="Proteomes" id="UP000644147">
    <property type="component" value="Unassembled WGS sequence"/>
</dbReference>
<dbReference type="Pfam" id="PF14054">
    <property type="entry name" value="DUF4249"/>
    <property type="match status" value="1"/>
</dbReference>
<comment type="caution">
    <text evidence="2">The sequence shown here is derived from an EMBL/GenBank/DDBJ whole genome shotgun (WGS) entry which is preliminary data.</text>
</comment>
<keyword evidence="3" id="KW-1185">Reference proteome</keyword>
<dbReference type="EMBL" id="JAEHFX010000007">
    <property type="protein sequence ID" value="MBK0403975.1"/>
    <property type="molecule type" value="Genomic_DNA"/>
</dbReference>
<evidence type="ECO:0000313" key="2">
    <source>
        <dbReference type="EMBL" id="MBK0403975.1"/>
    </source>
</evidence>
<evidence type="ECO:0000313" key="3">
    <source>
        <dbReference type="Proteomes" id="UP000644147"/>
    </source>
</evidence>
<name>A0ABS1C3J1_9BACT</name>
<keyword evidence="1" id="KW-0732">Signal</keyword>